<dbReference type="InterPro" id="IPR018483">
    <property type="entry name" value="Carb_kinase_FGGY_CS"/>
</dbReference>
<dbReference type="InterPro" id="IPR050406">
    <property type="entry name" value="FGGY_Carb_Kinase"/>
</dbReference>
<evidence type="ECO:0000256" key="3">
    <source>
        <dbReference type="ARBA" id="ARBA00022679"/>
    </source>
</evidence>
<dbReference type="PANTHER" id="PTHR43095">
    <property type="entry name" value="SUGAR KINASE"/>
    <property type="match status" value="1"/>
</dbReference>
<keyword evidence="2" id="KW-0859">Xylose metabolism</keyword>
<evidence type="ECO:0000256" key="4">
    <source>
        <dbReference type="ARBA" id="ARBA00022777"/>
    </source>
</evidence>
<evidence type="ECO:0000313" key="8">
    <source>
        <dbReference type="EMBL" id="GHE71417.1"/>
    </source>
</evidence>
<protein>
    <submittedName>
        <fullName evidence="8">Sugar kinase</fullName>
    </submittedName>
</protein>
<dbReference type="Gene3D" id="3.30.420.40">
    <property type="match status" value="2"/>
</dbReference>
<dbReference type="GO" id="GO:0016301">
    <property type="term" value="F:kinase activity"/>
    <property type="evidence" value="ECO:0007669"/>
    <property type="project" value="UniProtKB-KW"/>
</dbReference>
<evidence type="ECO:0000256" key="5">
    <source>
        <dbReference type="RuleBase" id="RU003733"/>
    </source>
</evidence>
<reference evidence="8" key="2">
    <citation type="submission" date="2020-09" db="EMBL/GenBank/DDBJ databases">
        <authorList>
            <person name="Sun Q."/>
            <person name="Ohkuma M."/>
        </authorList>
    </citation>
    <scope>NUCLEOTIDE SEQUENCE</scope>
    <source>
        <strain evidence="8">JCM 3302</strain>
    </source>
</reference>
<dbReference type="InterPro" id="IPR018484">
    <property type="entry name" value="FGGY_N"/>
</dbReference>
<evidence type="ECO:0000259" key="7">
    <source>
        <dbReference type="Pfam" id="PF02782"/>
    </source>
</evidence>
<dbReference type="PROSITE" id="PS00445">
    <property type="entry name" value="FGGY_KINASES_2"/>
    <property type="match status" value="1"/>
</dbReference>
<dbReference type="PIRSF" id="PIRSF000538">
    <property type="entry name" value="GlpK"/>
    <property type="match status" value="1"/>
</dbReference>
<feature type="domain" description="Carbohydrate kinase FGGY C-terminal" evidence="7">
    <location>
        <begin position="261"/>
        <end position="441"/>
    </location>
</feature>
<dbReference type="GO" id="GO:0042732">
    <property type="term" value="P:D-xylose metabolic process"/>
    <property type="evidence" value="ECO:0007669"/>
    <property type="project" value="UniProtKB-KW"/>
</dbReference>
<dbReference type="Proteomes" id="UP000641386">
    <property type="component" value="Unassembled WGS sequence"/>
</dbReference>
<keyword evidence="4 5" id="KW-0418">Kinase</keyword>
<keyword evidence="3 5" id="KW-0808">Transferase</keyword>
<comment type="caution">
    <text evidence="8">The sequence shown here is derived from an EMBL/GenBank/DDBJ whole genome shotgun (WGS) entry which is preliminary data.</text>
</comment>
<name>A0A918ZUK4_9ACTN</name>
<accession>A0A918ZUK4</accession>
<dbReference type="Pfam" id="PF00370">
    <property type="entry name" value="FGGY_N"/>
    <property type="match status" value="1"/>
</dbReference>
<organism evidence="8 9">
    <name type="scientific">Streptomyces spiralis</name>
    <dbReference type="NCBI Taxonomy" id="66376"/>
    <lineage>
        <taxon>Bacteria</taxon>
        <taxon>Bacillati</taxon>
        <taxon>Actinomycetota</taxon>
        <taxon>Actinomycetes</taxon>
        <taxon>Kitasatosporales</taxon>
        <taxon>Streptomycetaceae</taxon>
        <taxon>Streptomyces</taxon>
    </lineage>
</organism>
<evidence type="ECO:0000256" key="2">
    <source>
        <dbReference type="ARBA" id="ARBA00022629"/>
    </source>
</evidence>
<evidence type="ECO:0000259" key="6">
    <source>
        <dbReference type="Pfam" id="PF00370"/>
    </source>
</evidence>
<reference evidence="8" key="1">
    <citation type="journal article" date="2014" name="Int. J. Syst. Evol. Microbiol.">
        <title>Complete genome sequence of Corynebacterium casei LMG S-19264T (=DSM 44701T), isolated from a smear-ripened cheese.</title>
        <authorList>
            <consortium name="US DOE Joint Genome Institute (JGI-PGF)"/>
            <person name="Walter F."/>
            <person name="Albersmeier A."/>
            <person name="Kalinowski J."/>
            <person name="Ruckert C."/>
        </authorList>
    </citation>
    <scope>NUCLEOTIDE SEQUENCE</scope>
    <source>
        <strain evidence="8">JCM 3302</strain>
    </source>
</reference>
<keyword evidence="2" id="KW-0119">Carbohydrate metabolism</keyword>
<proteinExistence type="inferred from homology"/>
<dbReference type="GO" id="GO:0016773">
    <property type="term" value="F:phosphotransferase activity, alcohol group as acceptor"/>
    <property type="evidence" value="ECO:0007669"/>
    <property type="project" value="InterPro"/>
</dbReference>
<gene>
    <name evidence="8" type="ORF">GCM10014715_26800</name>
</gene>
<dbReference type="SUPFAM" id="SSF53067">
    <property type="entry name" value="Actin-like ATPase domain"/>
    <property type="match status" value="2"/>
</dbReference>
<sequence length="496" mass="52820">MVLDMPRNAVIGVDIGTSSSKGVLVGLDGALIRSAVREHRPARPGPGHFEMDASVWWREFTELARELTGPGDTTVVAVGVSGMGPCVLLTDENDTPLRPAILYGVDTRSVRQIERIEERLGAGEIIRRSGSALSTQAAGPKIAWIAEEEPELYARARRLYMPSSWLVRQLTGAYVLDHHSASQCTPLYDTHACEWYAPWAAEVAPGIELPPLAWSGEAAGTVTAEAARETGLPAGIPVTTGTIDAWAEALSVAAQNTGDLMLMYGTTMFLVHTVPKPLTSPSLWGTVGALPGTRNLAGGMATSGAVTNWLRDLFDGADHTELTRLAAESGPGAGGLLMLPYFSGERTPVMDPHARGVIAGLTLSHTRGDLYRAALEATGFGVRHNVEVIEEAGGDIRRVVAVGGGTQGSLWTQIVSDITGRPQELRTITIGASYGGALLAAQLVGDASVDDWNPVRETVTPRAENTARYDALYALYRRLYPDTADAVHTLAALQER</sequence>
<dbReference type="PANTHER" id="PTHR43095:SF5">
    <property type="entry name" value="XYLULOSE KINASE"/>
    <property type="match status" value="1"/>
</dbReference>
<comment type="similarity">
    <text evidence="1 5">Belongs to the FGGY kinase family.</text>
</comment>
<keyword evidence="9" id="KW-1185">Reference proteome</keyword>
<dbReference type="CDD" id="cd07804">
    <property type="entry name" value="ASKHA_NBD_FGGY_RrXK-like"/>
    <property type="match status" value="1"/>
</dbReference>
<dbReference type="EMBL" id="BNBC01000010">
    <property type="protein sequence ID" value="GHE71417.1"/>
    <property type="molecule type" value="Genomic_DNA"/>
</dbReference>
<feature type="domain" description="Carbohydrate kinase FGGY N-terminal" evidence="6">
    <location>
        <begin position="10"/>
        <end position="249"/>
    </location>
</feature>
<dbReference type="InterPro" id="IPR043129">
    <property type="entry name" value="ATPase_NBD"/>
</dbReference>
<dbReference type="AlphaFoldDB" id="A0A918ZUK4"/>
<dbReference type="Pfam" id="PF02782">
    <property type="entry name" value="FGGY_C"/>
    <property type="match status" value="1"/>
</dbReference>
<dbReference type="InterPro" id="IPR018485">
    <property type="entry name" value="FGGY_C"/>
</dbReference>
<evidence type="ECO:0000313" key="9">
    <source>
        <dbReference type="Proteomes" id="UP000641386"/>
    </source>
</evidence>
<dbReference type="InterPro" id="IPR000577">
    <property type="entry name" value="Carb_kinase_FGGY"/>
</dbReference>
<evidence type="ECO:0000256" key="1">
    <source>
        <dbReference type="ARBA" id="ARBA00009156"/>
    </source>
</evidence>